<keyword evidence="6" id="KW-1185">Reference proteome</keyword>
<keyword evidence="2" id="KW-0378">Hydrolase</keyword>
<dbReference type="SUPFAM" id="SSF52317">
    <property type="entry name" value="Class I glutamine amidotransferase-like"/>
    <property type="match status" value="1"/>
</dbReference>
<keyword evidence="3" id="KW-0732">Signal</keyword>
<protein>
    <recommendedName>
        <fullName evidence="2">folate gamma-glutamyl hydrolase</fullName>
        <ecNumber evidence="2">3.4.19.9</ecNumber>
    </recommendedName>
</protein>
<dbReference type="PANTHER" id="PTHR11315">
    <property type="entry name" value="PROTEASE FAMILY C26 GAMMA-GLUTAMYL HYDROLASE"/>
    <property type="match status" value="1"/>
</dbReference>
<feature type="domain" description="Glutamine amidotransferase" evidence="4">
    <location>
        <begin position="72"/>
        <end position="251"/>
    </location>
</feature>
<dbReference type="FunFam" id="3.40.50.880:FF:000054">
    <property type="entry name" value="Folate gamma-glutamyl hydrolase"/>
    <property type="match status" value="1"/>
</dbReference>
<feature type="active site" description="Proton donor" evidence="1">
    <location>
        <position position="245"/>
    </location>
</feature>
<sequence length="305" mass="33373">MASFHFGWLVLTWAIIGHPDYIQGQSAVITGPVIGILTQEVDSDLISVPPGAISFHLISYVKWLQTQNATIVPIRINQTDYYYTTIFNSINGLVIPGGSANIRSSGYSKAGSILYNLAITANNNGDFFPIWGTCLGFQLLLYLSAGKKSYLASFPAQKKALPLNFSPGASTSRLYQNAPLDVMDLLASNQSTPNYHNYGISPQNLTLSGLDKFYTNLATSIDDNGSTFVASIEAKSYPIWGSQFHPEATSSWPAAVKPGLYFAEFFVNQSRKNQHRFTLEASYVLTNLTSAVYQGPGKPSAFFFN</sequence>
<dbReference type="EMBL" id="GL732540">
    <property type="protein sequence ID" value="EFX82339.1"/>
    <property type="molecule type" value="Genomic_DNA"/>
</dbReference>
<evidence type="ECO:0000256" key="1">
    <source>
        <dbReference type="PIRSR" id="PIRSR615527-1"/>
    </source>
</evidence>
<evidence type="ECO:0000259" key="4">
    <source>
        <dbReference type="Pfam" id="PF00117"/>
    </source>
</evidence>
<dbReference type="KEGG" id="dpx:DAPPUDRAFT_302567"/>
<dbReference type="PhylomeDB" id="E9GEB1"/>
<feature type="signal peptide" evidence="3">
    <location>
        <begin position="1"/>
        <end position="24"/>
    </location>
</feature>
<comment type="catalytic activity">
    <reaction evidence="2">
        <text>(6S)-5,6,7,8-tetrahydrofolyl-(gamma-L-Glu)(n) + (n-1) H2O = (6S)-5,6,7,8-tetrahydrofolate + (n-1) L-glutamate</text>
        <dbReference type="Rhea" id="RHEA:56784"/>
        <dbReference type="Rhea" id="RHEA-COMP:14738"/>
        <dbReference type="ChEBI" id="CHEBI:15377"/>
        <dbReference type="ChEBI" id="CHEBI:29985"/>
        <dbReference type="ChEBI" id="CHEBI:57453"/>
        <dbReference type="ChEBI" id="CHEBI:141005"/>
        <dbReference type="EC" id="3.4.19.9"/>
    </reaction>
</comment>
<dbReference type="PANTHER" id="PTHR11315:SF0">
    <property type="entry name" value="FOLATE GAMMA-GLUTAMYL HYDROLASE"/>
    <property type="match status" value="1"/>
</dbReference>
<dbReference type="OrthoDB" id="64220at2759"/>
<name>E9GEB1_DAPPU</name>
<proteinExistence type="predicted"/>
<dbReference type="InterPro" id="IPR029062">
    <property type="entry name" value="Class_I_gatase-like"/>
</dbReference>
<dbReference type="Pfam" id="PF00117">
    <property type="entry name" value="GATase"/>
    <property type="match status" value="1"/>
</dbReference>
<reference evidence="5 6" key="1">
    <citation type="journal article" date="2011" name="Science">
        <title>The ecoresponsive genome of Daphnia pulex.</title>
        <authorList>
            <person name="Colbourne J.K."/>
            <person name="Pfrender M.E."/>
            <person name="Gilbert D."/>
            <person name="Thomas W.K."/>
            <person name="Tucker A."/>
            <person name="Oakley T.H."/>
            <person name="Tokishita S."/>
            <person name="Aerts A."/>
            <person name="Arnold G.J."/>
            <person name="Basu M.K."/>
            <person name="Bauer D.J."/>
            <person name="Caceres C.E."/>
            <person name="Carmel L."/>
            <person name="Casola C."/>
            <person name="Choi J.H."/>
            <person name="Detter J.C."/>
            <person name="Dong Q."/>
            <person name="Dusheyko S."/>
            <person name="Eads B.D."/>
            <person name="Frohlich T."/>
            <person name="Geiler-Samerotte K.A."/>
            <person name="Gerlach D."/>
            <person name="Hatcher P."/>
            <person name="Jogdeo S."/>
            <person name="Krijgsveld J."/>
            <person name="Kriventseva E.V."/>
            <person name="Kultz D."/>
            <person name="Laforsch C."/>
            <person name="Lindquist E."/>
            <person name="Lopez J."/>
            <person name="Manak J.R."/>
            <person name="Muller J."/>
            <person name="Pangilinan J."/>
            <person name="Patwardhan R.P."/>
            <person name="Pitluck S."/>
            <person name="Pritham E.J."/>
            <person name="Rechtsteiner A."/>
            <person name="Rho M."/>
            <person name="Rogozin I.B."/>
            <person name="Sakarya O."/>
            <person name="Salamov A."/>
            <person name="Schaack S."/>
            <person name="Shapiro H."/>
            <person name="Shiga Y."/>
            <person name="Skalitzky C."/>
            <person name="Smith Z."/>
            <person name="Souvorov A."/>
            <person name="Sung W."/>
            <person name="Tang Z."/>
            <person name="Tsuchiya D."/>
            <person name="Tu H."/>
            <person name="Vos H."/>
            <person name="Wang M."/>
            <person name="Wolf Y.I."/>
            <person name="Yamagata H."/>
            <person name="Yamada T."/>
            <person name="Ye Y."/>
            <person name="Shaw J.R."/>
            <person name="Andrews J."/>
            <person name="Crease T.J."/>
            <person name="Tang H."/>
            <person name="Lucas S.M."/>
            <person name="Robertson H.M."/>
            <person name="Bork P."/>
            <person name="Koonin E.V."/>
            <person name="Zdobnov E.M."/>
            <person name="Grigoriev I.V."/>
            <person name="Lynch M."/>
            <person name="Boore J.L."/>
        </authorList>
    </citation>
    <scope>NUCLEOTIDE SEQUENCE [LARGE SCALE GENOMIC DNA]</scope>
</reference>
<dbReference type="STRING" id="6669.E9GEB1"/>
<dbReference type="OMA" id="KFQANDD"/>
<dbReference type="EC" id="3.4.19.9" evidence="2"/>
<evidence type="ECO:0000256" key="2">
    <source>
        <dbReference type="PROSITE-ProRule" id="PRU00607"/>
    </source>
</evidence>
<organism evidence="5 6">
    <name type="scientific">Daphnia pulex</name>
    <name type="common">Water flea</name>
    <dbReference type="NCBI Taxonomy" id="6669"/>
    <lineage>
        <taxon>Eukaryota</taxon>
        <taxon>Metazoa</taxon>
        <taxon>Ecdysozoa</taxon>
        <taxon>Arthropoda</taxon>
        <taxon>Crustacea</taxon>
        <taxon>Branchiopoda</taxon>
        <taxon>Diplostraca</taxon>
        <taxon>Cladocera</taxon>
        <taxon>Anomopoda</taxon>
        <taxon>Daphniidae</taxon>
        <taxon>Daphnia</taxon>
    </lineage>
</organism>
<dbReference type="Gene3D" id="3.40.50.880">
    <property type="match status" value="1"/>
</dbReference>
<dbReference type="MEROPS" id="C26.001"/>
<dbReference type="Proteomes" id="UP000000305">
    <property type="component" value="Unassembled WGS sequence"/>
</dbReference>
<dbReference type="GO" id="GO:0034722">
    <property type="term" value="F:gamma-glutamyl-peptidase activity"/>
    <property type="evidence" value="ECO:0000318"/>
    <property type="project" value="GO_Central"/>
</dbReference>
<evidence type="ECO:0000256" key="3">
    <source>
        <dbReference type="SAM" id="SignalP"/>
    </source>
</evidence>
<dbReference type="PROSITE" id="PS51275">
    <property type="entry name" value="PEPTIDASE_C26_GGH"/>
    <property type="match status" value="1"/>
</dbReference>
<dbReference type="InParanoid" id="E9GEB1"/>
<dbReference type="AlphaFoldDB" id="E9GEB1"/>
<dbReference type="PROSITE" id="PS51273">
    <property type="entry name" value="GATASE_TYPE_1"/>
    <property type="match status" value="1"/>
</dbReference>
<dbReference type="GO" id="GO:0046900">
    <property type="term" value="P:tetrahydrofolylpolyglutamate metabolic process"/>
    <property type="evidence" value="ECO:0000318"/>
    <property type="project" value="GO_Central"/>
</dbReference>
<dbReference type="InterPro" id="IPR017926">
    <property type="entry name" value="GATASE"/>
</dbReference>
<dbReference type="eggNOG" id="KOG1559">
    <property type="taxonomic scope" value="Eukaryota"/>
</dbReference>
<evidence type="ECO:0000313" key="6">
    <source>
        <dbReference type="Proteomes" id="UP000000305"/>
    </source>
</evidence>
<feature type="active site" evidence="2">
    <location>
        <position position="245"/>
    </location>
</feature>
<dbReference type="GO" id="GO:0005773">
    <property type="term" value="C:vacuole"/>
    <property type="evidence" value="ECO:0000318"/>
    <property type="project" value="GO_Central"/>
</dbReference>
<feature type="chain" id="PRO_5003237402" description="folate gamma-glutamyl hydrolase" evidence="3">
    <location>
        <begin position="25"/>
        <end position="305"/>
    </location>
</feature>
<dbReference type="FunCoup" id="E9GEB1">
    <property type="interactions" value="237"/>
</dbReference>
<gene>
    <name evidence="5" type="ORF">DAPPUDRAFT_302567</name>
</gene>
<dbReference type="InterPro" id="IPR015527">
    <property type="entry name" value="Pept_C26_g-glut_hydrolase"/>
</dbReference>
<accession>E9GEB1</accession>
<feature type="active site" description="Nucleophile" evidence="1 2">
    <location>
        <position position="134"/>
    </location>
</feature>
<dbReference type="HOGENOM" id="CLU_058704_1_1_1"/>
<evidence type="ECO:0000313" key="5">
    <source>
        <dbReference type="EMBL" id="EFX82339.1"/>
    </source>
</evidence>